<accession>A0A8K0DUV0</accession>
<dbReference type="PANTHER" id="PTHR47002:SF6">
    <property type="entry name" value="X INTRINSIC PROTEIN"/>
    <property type="match status" value="1"/>
</dbReference>
<dbReference type="Proteomes" id="UP000796880">
    <property type="component" value="Unassembled WGS sequence"/>
</dbReference>
<sequence length="689" mass="75599">MFSCISSMEFNLPLNGGCFGKIIPIRGQEVSKKKSSMRFSPNYDRDQGNLVLDLIRITILHFFLSLGGSLPVGRKVYGLQCEVGVKLWKAKLHPRLKLFLKRILASYIPSRKSFPSDVLIINTDIVVELGGTAYAMVARNFKGDLTFLTSKLMPAMKPNLAKLKALEWASEIWRASLIELVATTFLMFSLTTTIITCLDSQATDPKLLIPFAVFIIAFLFLLVTVPLSGGHMNPIFTFIAALRGLITLTRASIYVLAQCLGSLIGFVLIQNVMNRDAVRKHSLGGCSVTRNGDETIGISSTTALVLEFSCTFLVLFIGVTVGFDKKRCKELGLVMVCVVVAASMGLAVFLSVSVTGKAGYAGVGLNPARCLGPALLLGGGLWNAHWVFWVGPFLACIAYYGISVNLPREGLKLVDGKYDIMRLAGKCFKDDHLRPHLEDQINCAAAIWSWRYCLMQQQPRVSSSSPLSQILSFLLELCLELARDRSPICRRSWASARWSRYELDREFWVSWFLASGLTTRAATGSGCISTDTYWIGIQDEEIQTNRTITGERTIQKNGPVAGLGVPLHAREGLKKASFADVVGGASSQAPLIVSDSHSSLPVRKGNLVSVTSWADTFGNSDDEFSDDVDDIIEDEWPPLQYENPSKPSYDFDGTSDVGQHSNSMAMIPFNSSSSLTIAQRNLDLVALHP</sequence>
<keyword evidence="2 5" id="KW-0812">Transmembrane</keyword>
<feature type="transmembrane region" description="Helical" evidence="5">
    <location>
        <begin position="331"/>
        <end position="352"/>
    </location>
</feature>
<organism evidence="6 7">
    <name type="scientific">Rhamnella rubrinervis</name>
    <dbReference type="NCBI Taxonomy" id="2594499"/>
    <lineage>
        <taxon>Eukaryota</taxon>
        <taxon>Viridiplantae</taxon>
        <taxon>Streptophyta</taxon>
        <taxon>Embryophyta</taxon>
        <taxon>Tracheophyta</taxon>
        <taxon>Spermatophyta</taxon>
        <taxon>Magnoliopsida</taxon>
        <taxon>eudicotyledons</taxon>
        <taxon>Gunneridae</taxon>
        <taxon>Pentapetalae</taxon>
        <taxon>rosids</taxon>
        <taxon>fabids</taxon>
        <taxon>Rosales</taxon>
        <taxon>Rhamnaceae</taxon>
        <taxon>rhamnoid group</taxon>
        <taxon>Rhamneae</taxon>
        <taxon>Rhamnella</taxon>
    </lineage>
</organism>
<evidence type="ECO:0000256" key="4">
    <source>
        <dbReference type="ARBA" id="ARBA00023136"/>
    </source>
</evidence>
<keyword evidence="7" id="KW-1185">Reference proteome</keyword>
<evidence type="ECO:0000256" key="2">
    <source>
        <dbReference type="ARBA" id="ARBA00022692"/>
    </source>
</evidence>
<dbReference type="GO" id="GO:0016020">
    <property type="term" value="C:membrane"/>
    <property type="evidence" value="ECO:0007669"/>
    <property type="project" value="UniProtKB-SubCell"/>
</dbReference>
<dbReference type="EMBL" id="VOIH02000010">
    <property type="protein sequence ID" value="KAF3434669.1"/>
    <property type="molecule type" value="Genomic_DNA"/>
</dbReference>
<dbReference type="PRINTS" id="PR00783">
    <property type="entry name" value="MINTRINSICP"/>
</dbReference>
<dbReference type="InterPro" id="IPR023271">
    <property type="entry name" value="Aquaporin-like"/>
</dbReference>
<feature type="transmembrane region" description="Helical" evidence="5">
    <location>
        <begin position="296"/>
        <end position="319"/>
    </location>
</feature>
<evidence type="ECO:0000313" key="7">
    <source>
        <dbReference type="Proteomes" id="UP000796880"/>
    </source>
</evidence>
<keyword evidence="3 5" id="KW-1133">Transmembrane helix</keyword>
<dbReference type="SUPFAM" id="SSF81338">
    <property type="entry name" value="Aquaporin-like"/>
    <property type="match status" value="1"/>
</dbReference>
<feature type="transmembrane region" description="Helical" evidence="5">
    <location>
        <begin position="384"/>
        <end position="402"/>
    </location>
</feature>
<dbReference type="InterPro" id="IPR000425">
    <property type="entry name" value="MIP"/>
</dbReference>
<dbReference type="Pfam" id="PF00230">
    <property type="entry name" value="MIP"/>
    <property type="match status" value="1"/>
</dbReference>
<dbReference type="OrthoDB" id="3222at2759"/>
<dbReference type="AlphaFoldDB" id="A0A8K0DUV0"/>
<dbReference type="GO" id="GO:0015267">
    <property type="term" value="F:channel activity"/>
    <property type="evidence" value="ECO:0007669"/>
    <property type="project" value="InterPro"/>
</dbReference>
<feature type="transmembrane region" description="Helical" evidence="5">
    <location>
        <begin position="207"/>
        <end position="230"/>
    </location>
</feature>
<protein>
    <submittedName>
        <fullName evidence="6">Uncharacterized protein</fullName>
    </submittedName>
</protein>
<gene>
    <name evidence="6" type="ORF">FNV43_RR21754</name>
</gene>
<comment type="subcellular location">
    <subcellularLocation>
        <location evidence="1">Membrane</location>
        <topology evidence="1">Multi-pass membrane protein</topology>
    </subcellularLocation>
</comment>
<comment type="caution">
    <text evidence="6">The sequence shown here is derived from an EMBL/GenBank/DDBJ whole genome shotgun (WGS) entry which is preliminary data.</text>
</comment>
<proteinExistence type="predicted"/>
<feature type="transmembrane region" description="Helical" evidence="5">
    <location>
        <begin position="251"/>
        <end position="273"/>
    </location>
</feature>
<dbReference type="Gene3D" id="1.20.1080.10">
    <property type="entry name" value="Glycerol uptake facilitator protein"/>
    <property type="match status" value="1"/>
</dbReference>
<keyword evidence="4 5" id="KW-0472">Membrane</keyword>
<evidence type="ECO:0000256" key="3">
    <source>
        <dbReference type="ARBA" id="ARBA00022989"/>
    </source>
</evidence>
<name>A0A8K0DUV0_9ROSA</name>
<evidence type="ECO:0000256" key="5">
    <source>
        <dbReference type="SAM" id="Phobius"/>
    </source>
</evidence>
<dbReference type="PANTHER" id="PTHR47002">
    <property type="entry name" value="AQUAPORIN-LIKE"/>
    <property type="match status" value="1"/>
</dbReference>
<evidence type="ECO:0000256" key="1">
    <source>
        <dbReference type="ARBA" id="ARBA00004141"/>
    </source>
</evidence>
<reference evidence="6" key="1">
    <citation type="submission" date="2020-03" db="EMBL/GenBank/DDBJ databases">
        <title>A high-quality chromosome-level genome assembly of a woody plant with both climbing and erect habits, Rhamnella rubrinervis.</title>
        <authorList>
            <person name="Lu Z."/>
            <person name="Yang Y."/>
            <person name="Zhu X."/>
            <person name="Sun Y."/>
        </authorList>
    </citation>
    <scope>NUCLEOTIDE SEQUENCE</scope>
    <source>
        <strain evidence="6">BYM</strain>
        <tissue evidence="6">Leaf</tissue>
    </source>
</reference>
<evidence type="ECO:0000313" key="6">
    <source>
        <dbReference type="EMBL" id="KAF3434669.1"/>
    </source>
</evidence>
<feature type="transmembrane region" description="Helical" evidence="5">
    <location>
        <begin position="172"/>
        <end position="195"/>
    </location>
</feature>